<sequence>MPEDEPAEVVASAVQTPIFIPDFPCKSHSSTTLQDKTPSPDISQTDLKETILSISHL</sequence>
<evidence type="ECO:0000313" key="2">
    <source>
        <dbReference type="EMBL" id="CAG8787151.1"/>
    </source>
</evidence>
<dbReference type="EMBL" id="CAJVPY010024710">
    <property type="protein sequence ID" value="CAG8787151.1"/>
    <property type="molecule type" value="Genomic_DNA"/>
</dbReference>
<name>A0A9N9JL15_9GLOM</name>
<comment type="caution">
    <text evidence="2">The sequence shown here is derived from an EMBL/GenBank/DDBJ whole genome shotgun (WGS) entry which is preliminary data.</text>
</comment>
<organism evidence="2 3">
    <name type="scientific">Dentiscutata erythropus</name>
    <dbReference type="NCBI Taxonomy" id="1348616"/>
    <lineage>
        <taxon>Eukaryota</taxon>
        <taxon>Fungi</taxon>
        <taxon>Fungi incertae sedis</taxon>
        <taxon>Mucoromycota</taxon>
        <taxon>Glomeromycotina</taxon>
        <taxon>Glomeromycetes</taxon>
        <taxon>Diversisporales</taxon>
        <taxon>Gigasporaceae</taxon>
        <taxon>Dentiscutata</taxon>
    </lineage>
</organism>
<accession>A0A9N9JL15</accession>
<dbReference type="Proteomes" id="UP000789405">
    <property type="component" value="Unassembled WGS sequence"/>
</dbReference>
<feature type="region of interest" description="Disordered" evidence="1">
    <location>
        <begin position="27"/>
        <end position="47"/>
    </location>
</feature>
<proteinExistence type="predicted"/>
<dbReference type="AlphaFoldDB" id="A0A9N9JL15"/>
<feature type="compositionally biased region" description="Polar residues" evidence="1">
    <location>
        <begin position="27"/>
        <end position="45"/>
    </location>
</feature>
<reference evidence="2" key="1">
    <citation type="submission" date="2021-06" db="EMBL/GenBank/DDBJ databases">
        <authorList>
            <person name="Kallberg Y."/>
            <person name="Tangrot J."/>
            <person name="Rosling A."/>
        </authorList>
    </citation>
    <scope>NUCLEOTIDE SEQUENCE</scope>
    <source>
        <strain evidence="2">MA453B</strain>
    </source>
</reference>
<protein>
    <submittedName>
        <fullName evidence="2">20816_t:CDS:1</fullName>
    </submittedName>
</protein>
<keyword evidence="3" id="KW-1185">Reference proteome</keyword>
<gene>
    <name evidence="2" type="ORF">DERYTH_LOCUS20651</name>
</gene>
<evidence type="ECO:0000256" key="1">
    <source>
        <dbReference type="SAM" id="MobiDB-lite"/>
    </source>
</evidence>
<evidence type="ECO:0000313" key="3">
    <source>
        <dbReference type="Proteomes" id="UP000789405"/>
    </source>
</evidence>